<comment type="caution">
    <text evidence="2">The sequence shown here is derived from an EMBL/GenBank/DDBJ whole genome shotgun (WGS) entry which is preliminary data.</text>
</comment>
<evidence type="ECO:0000256" key="1">
    <source>
        <dbReference type="SAM" id="Phobius"/>
    </source>
</evidence>
<keyword evidence="1" id="KW-0812">Transmembrane</keyword>
<evidence type="ECO:0000313" key="3">
    <source>
        <dbReference type="Proteomes" id="UP000075583"/>
    </source>
</evidence>
<proteinExistence type="predicted"/>
<feature type="transmembrane region" description="Helical" evidence="1">
    <location>
        <begin position="15"/>
        <end position="36"/>
    </location>
</feature>
<reference evidence="2" key="1">
    <citation type="submission" date="2016-01" db="EMBL/GenBank/DDBJ databases">
        <title>Genome sequencing of Roseivirga ehrenbergii KMM 6017.</title>
        <authorList>
            <person name="Selvaratnam C."/>
            <person name="Thevarajoo S."/>
            <person name="Goh K.M."/>
            <person name="Ee R."/>
            <person name="Chan K.-G."/>
            <person name="Chong C.S."/>
        </authorList>
    </citation>
    <scope>NUCLEOTIDE SEQUENCE [LARGE SCALE GENOMIC DNA]</scope>
    <source>
        <strain evidence="2">KMM 6017</strain>
    </source>
</reference>
<gene>
    <name evidence="2" type="ORF">MB14_18065</name>
</gene>
<keyword evidence="3" id="KW-1185">Reference proteome</keyword>
<evidence type="ECO:0000313" key="2">
    <source>
        <dbReference type="EMBL" id="KYG78636.1"/>
    </source>
</evidence>
<keyword evidence="1" id="KW-0472">Membrane</keyword>
<organism evidence="2 3">
    <name type="scientific">Roseivirga ehrenbergii (strain DSM 102268 / JCM 13514 / KCTC 12282 / NCIMB 14502 / KMM 6017)</name>
    <dbReference type="NCBI Taxonomy" id="279360"/>
    <lineage>
        <taxon>Bacteria</taxon>
        <taxon>Pseudomonadati</taxon>
        <taxon>Bacteroidota</taxon>
        <taxon>Cytophagia</taxon>
        <taxon>Cytophagales</taxon>
        <taxon>Roseivirgaceae</taxon>
        <taxon>Roseivirga</taxon>
    </lineage>
</organism>
<keyword evidence="1" id="KW-1133">Transmembrane helix</keyword>
<sequence length="277" mass="32206">MFDSLECITGINKEVLAPILITIFIFFMGEAFKYGGRSFRVWKKRKNYRNIFKQLLISISGDVLSQANGFQNLSQSLNIDNDEDFQMFSGTIGHLETFLLIPFSDFYEAFFIGPAKNRISLSNFNMAFKNVRAVSEIQNDLPRIKDLFQEKYLAYQTKWGDDVTAFSSFLEKVIHNPEIQANFPEQTTALDQIYASYQIHDNRFRQNVIVETLVLPIQQYLRGNDVTPFSLEMLKLGNSVVHNRDNLDAFFKAYAHEFGVYEDVYRRAYRHLSSLNM</sequence>
<name>A0A150XIU8_ROSEK</name>
<protein>
    <submittedName>
        <fullName evidence="2">Uncharacterized protein</fullName>
    </submittedName>
</protein>
<dbReference type="AlphaFoldDB" id="A0A150XIU8"/>
<dbReference type="Proteomes" id="UP000075583">
    <property type="component" value="Unassembled WGS sequence"/>
</dbReference>
<dbReference type="EMBL" id="LQZQ01000009">
    <property type="protein sequence ID" value="KYG78636.1"/>
    <property type="molecule type" value="Genomic_DNA"/>
</dbReference>
<dbReference type="RefSeq" id="WP_062591040.1">
    <property type="nucleotide sequence ID" value="NZ_LQZQ01000009.1"/>
</dbReference>
<dbReference type="STRING" id="279360.MB14_18065"/>
<accession>A0A150XIU8</accession>